<dbReference type="Proteomes" id="UP001479606">
    <property type="component" value="Unassembled WGS sequence"/>
</dbReference>
<comment type="caution">
    <text evidence="2">The sequence shown here is derived from an EMBL/GenBank/DDBJ whole genome shotgun (WGS) entry which is preliminary data.</text>
</comment>
<feature type="region of interest" description="Disordered" evidence="1">
    <location>
        <begin position="1"/>
        <end position="42"/>
    </location>
</feature>
<dbReference type="EMBL" id="JBCEVZ010000057">
    <property type="protein sequence ID" value="MEL5996104.1"/>
    <property type="molecule type" value="Genomic_DNA"/>
</dbReference>
<accession>A0ABU9LZA6</accession>
<protein>
    <submittedName>
        <fullName evidence="2">Uncharacterized protein</fullName>
    </submittedName>
</protein>
<feature type="compositionally biased region" description="Basic and acidic residues" evidence="1">
    <location>
        <begin position="31"/>
        <end position="42"/>
    </location>
</feature>
<organism evidence="2 3">
    <name type="scientific">Hymenobacter segetis</name>
    <dbReference type="NCBI Taxonomy" id="2025509"/>
    <lineage>
        <taxon>Bacteria</taxon>
        <taxon>Pseudomonadati</taxon>
        <taxon>Bacteroidota</taxon>
        <taxon>Cytophagia</taxon>
        <taxon>Cytophagales</taxon>
        <taxon>Hymenobacteraceae</taxon>
        <taxon>Hymenobacter</taxon>
    </lineage>
</organism>
<name>A0ABU9LZA6_9BACT</name>
<dbReference type="RefSeq" id="WP_342300338.1">
    <property type="nucleotide sequence ID" value="NZ_JBCEVZ010000057.1"/>
</dbReference>
<gene>
    <name evidence="2" type="ORF">AAFH49_17945</name>
</gene>
<evidence type="ECO:0000313" key="2">
    <source>
        <dbReference type="EMBL" id="MEL5996104.1"/>
    </source>
</evidence>
<evidence type="ECO:0000256" key="1">
    <source>
        <dbReference type="SAM" id="MobiDB-lite"/>
    </source>
</evidence>
<keyword evidence="3" id="KW-1185">Reference proteome</keyword>
<sequence length="85" mass="9143">MKTKRKFTKPAANEPATKPHAGTPHYANFGKETEKPATPDPARDAAAELIAKGGPEAKLRAAYATEDSRYAGGDVFDLKNEQTDL</sequence>
<proteinExistence type="predicted"/>
<evidence type="ECO:0000313" key="3">
    <source>
        <dbReference type="Proteomes" id="UP001479606"/>
    </source>
</evidence>
<reference evidence="2 3" key="1">
    <citation type="journal article" date="2018" name="Arch. Microbiol.">
        <title>Hymenobacter segetis sp. nov., isolated from soil.</title>
        <authorList>
            <person name="Ten L.N."/>
            <person name="Lim S.J."/>
            <person name="Kim B.O."/>
            <person name="Kang I.K."/>
            <person name="Jung H.Y."/>
        </authorList>
    </citation>
    <scope>NUCLEOTIDE SEQUENCE [LARGE SCALE GENOMIC DNA]</scope>
    <source>
        <strain evidence="2 3">S7-3-11</strain>
    </source>
</reference>